<dbReference type="Pfam" id="PF00856">
    <property type="entry name" value="SET"/>
    <property type="match status" value="1"/>
</dbReference>
<evidence type="ECO:0000256" key="1">
    <source>
        <dbReference type="SAM" id="MobiDB-lite"/>
    </source>
</evidence>
<name>A0A7I8L4N5_SPIIN</name>
<feature type="domain" description="SET" evidence="2">
    <location>
        <begin position="16"/>
        <end position="290"/>
    </location>
</feature>
<evidence type="ECO:0000259" key="2">
    <source>
        <dbReference type="PROSITE" id="PS50280"/>
    </source>
</evidence>
<dbReference type="OrthoDB" id="265717at2759"/>
<dbReference type="InterPro" id="IPR044238">
    <property type="entry name" value="ASHR2-like"/>
</dbReference>
<dbReference type="AlphaFoldDB" id="A0A7I8L4N5"/>
<dbReference type="EMBL" id="LR746274">
    <property type="protein sequence ID" value="CAA7404963.1"/>
    <property type="molecule type" value="Genomic_DNA"/>
</dbReference>
<dbReference type="CDD" id="cd20071">
    <property type="entry name" value="SET_SMYD"/>
    <property type="match status" value="1"/>
</dbReference>
<dbReference type="SMART" id="SM00317">
    <property type="entry name" value="SET"/>
    <property type="match status" value="1"/>
</dbReference>
<dbReference type="Proteomes" id="UP000663760">
    <property type="component" value="Chromosome 11"/>
</dbReference>
<dbReference type="PROSITE" id="PS50280">
    <property type="entry name" value="SET"/>
    <property type="match status" value="1"/>
</dbReference>
<dbReference type="Gene3D" id="1.10.220.160">
    <property type="match status" value="1"/>
</dbReference>
<feature type="region of interest" description="Disordered" evidence="1">
    <location>
        <begin position="327"/>
        <end position="349"/>
    </location>
</feature>
<dbReference type="InterPro" id="IPR001214">
    <property type="entry name" value="SET_dom"/>
</dbReference>
<dbReference type="PANTHER" id="PTHR47420:SF3">
    <property type="entry name" value="HISTONE-LYSINE N-METHYLTRANSFERASE ASHR2"/>
    <property type="match status" value="1"/>
</dbReference>
<evidence type="ECO:0000313" key="4">
    <source>
        <dbReference type="Proteomes" id="UP000663760"/>
    </source>
</evidence>
<dbReference type="PANTHER" id="PTHR47420">
    <property type="entry name" value="HISTONE-LYSINE N-METHYLTRANSFERASE ASHR2"/>
    <property type="match status" value="1"/>
</dbReference>
<evidence type="ECO:0000313" key="3">
    <source>
        <dbReference type="EMBL" id="CAA7404963.1"/>
    </source>
</evidence>
<accession>A0A7I8L4N5</accession>
<protein>
    <recommendedName>
        <fullName evidence="2">SET domain-containing protein</fullName>
    </recommendedName>
</protein>
<organism evidence="3 4">
    <name type="scientific">Spirodela intermedia</name>
    <name type="common">Intermediate duckweed</name>
    <dbReference type="NCBI Taxonomy" id="51605"/>
    <lineage>
        <taxon>Eukaryota</taxon>
        <taxon>Viridiplantae</taxon>
        <taxon>Streptophyta</taxon>
        <taxon>Embryophyta</taxon>
        <taxon>Tracheophyta</taxon>
        <taxon>Spermatophyta</taxon>
        <taxon>Magnoliopsida</taxon>
        <taxon>Liliopsida</taxon>
        <taxon>Araceae</taxon>
        <taxon>Lemnoideae</taxon>
        <taxon>Spirodela</taxon>
    </lineage>
</organism>
<feature type="compositionally biased region" description="Acidic residues" evidence="1">
    <location>
        <begin position="339"/>
        <end position="349"/>
    </location>
</feature>
<sequence length="427" mass="45610">MHSSLPPPPPPPSAATPIRVVPDIPGRGRALVAARAIKPGEVLLTDSPLLLYPALDSADGSFSSSFCGHCYRTLAAGVPRSPLASVGALPLCPGCSGQVRFCGEPCRAMALLSSHTPWACRALSMIRSAGRLPPPLDGAEGRSQVAFLVAAYNLAAASPEDFRRLLSLQGDAGDHASPELPLALHSLMGSISPPLDPAGFSPELTAALLSKDRMNAFGLMEPAGVGSGGEVEKRVRAYGIYPNASLFNHDCLPNACRFDYVDGGSDRNTEIIVRAIHEIPEGRELCLSYFPVNWTFKERQKRLLEDYGFSCACDRCLVEKGWKEQDEEEEKEDHKVASMEDEEAEDDEDEGMEGVVEEGDGDFPHAYFFVRFMCQRENCGGTLAPLPPSPQGVTSGVMECNACGGLRKGDDPCDDGGGEDDGIVVDG</sequence>
<dbReference type="SUPFAM" id="SSF82199">
    <property type="entry name" value="SET domain"/>
    <property type="match status" value="1"/>
</dbReference>
<proteinExistence type="predicted"/>
<dbReference type="Gene3D" id="6.10.140.2220">
    <property type="match status" value="1"/>
</dbReference>
<gene>
    <name evidence="3" type="ORF">SI8410_11015641</name>
</gene>
<dbReference type="Gene3D" id="2.170.270.10">
    <property type="entry name" value="SET domain"/>
    <property type="match status" value="1"/>
</dbReference>
<keyword evidence="4" id="KW-1185">Reference proteome</keyword>
<dbReference type="InterPro" id="IPR046341">
    <property type="entry name" value="SET_dom_sf"/>
</dbReference>
<reference evidence="3" key="1">
    <citation type="submission" date="2020-02" db="EMBL/GenBank/DDBJ databases">
        <authorList>
            <person name="Scholz U."/>
            <person name="Mascher M."/>
            <person name="Fiebig A."/>
        </authorList>
    </citation>
    <scope>NUCLEOTIDE SEQUENCE</scope>
</reference>